<reference evidence="6" key="1">
    <citation type="submission" date="2016-10" db="EMBL/GenBank/DDBJ databases">
        <authorList>
            <person name="Varghese N."/>
            <person name="Submissions S."/>
        </authorList>
    </citation>
    <scope>NUCLEOTIDE SEQUENCE [LARGE SCALE GENOMIC DNA]</scope>
    <source>
        <strain evidence="6">LMG 22563</strain>
    </source>
</reference>
<evidence type="ECO:0000313" key="6">
    <source>
        <dbReference type="Proteomes" id="UP000183018"/>
    </source>
</evidence>
<keyword evidence="6" id="KW-1185">Reference proteome</keyword>
<dbReference type="InterPro" id="IPR016181">
    <property type="entry name" value="Acyl_CoA_acyltransferase"/>
</dbReference>
<dbReference type="PANTHER" id="PTHR43792">
    <property type="entry name" value="GNAT FAMILY, PUTATIVE (AFU_ORTHOLOGUE AFUA_3G00765)-RELATED-RELATED"/>
    <property type="match status" value="1"/>
</dbReference>
<dbReference type="RefSeq" id="WP_074887999.1">
    <property type="nucleotide sequence ID" value="NZ_FORC01000004.1"/>
</dbReference>
<keyword evidence="1 5" id="KW-0808">Transferase</keyword>
<dbReference type="EMBL" id="FORC01000004">
    <property type="protein sequence ID" value="SFJ10848.1"/>
    <property type="molecule type" value="Genomic_DNA"/>
</dbReference>
<feature type="domain" description="N-acetyltransferase" evidence="4">
    <location>
        <begin position="16"/>
        <end position="174"/>
    </location>
</feature>
<comment type="similarity">
    <text evidence="3">Belongs to the acetyltransferase family. RimJ subfamily.</text>
</comment>
<dbReference type="STRING" id="289370.SAMN05216602_3919"/>
<dbReference type="Pfam" id="PF13302">
    <property type="entry name" value="Acetyltransf_3"/>
    <property type="match status" value="1"/>
</dbReference>
<dbReference type="GO" id="GO:0016747">
    <property type="term" value="F:acyltransferase activity, transferring groups other than amino-acyl groups"/>
    <property type="evidence" value="ECO:0007669"/>
    <property type="project" value="InterPro"/>
</dbReference>
<dbReference type="Gene3D" id="3.40.630.30">
    <property type="match status" value="1"/>
</dbReference>
<organism evidence="5 6">
    <name type="scientific">Phytopseudomonas argentinensis</name>
    <dbReference type="NCBI Taxonomy" id="289370"/>
    <lineage>
        <taxon>Bacteria</taxon>
        <taxon>Pseudomonadati</taxon>
        <taxon>Pseudomonadota</taxon>
        <taxon>Gammaproteobacteria</taxon>
        <taxon>Pseudomonadales</taxon>
        <taxon>Pseudomonadaceae</taxon>
        <taxon>Phytopseudomonas</taxon>
    </lineage>
</organism>
<dbReference type="PANTHER" id="PTHR43792:SF8">
    <property type="entry name" value="[RIBOSOMAL PROTEIN US5]-ALANINE N-ACETYLTRANSFERASE"/>
    <property type="match status" value="1"/>
</dbReference>
<proteinExistence type="inferred from homology"/>
<gene>
    <name evidence="5" type="ORF">SAMN05216602_3919</name>
</gene>
<protein>
    <submittedName>
        <fullName evidence="5">Ribosomal-protein-alanine N-acetyltransferase</fullName>
    </submittedName>
</protein>
<dbReference type="SUPFAM" id="SSF55729">
    <property type="entry name" value="Acyl-CoA N-acyltransferases (Nat)"/>
    <property type="match status" value="1"/>
</dbReference>
<dbReference type="Proteomes" id="UP000183018">
    <property type="component" value="Unassembled WGS sequence"/>
</dbReference>
<dbReference type="OrthoDB" id="9801669at2"/>
<accession>A0A1I3NNE5</accession>
<dbReference type="InterPro" id="IPR051531">
    <property type="entry name" value="N-acetyltransferase"/>
</dbReference>
<name>A0A1I3NNE5_9GAMM</name>
<dbReference type="AlphaFoldDB" id="A0A1I3NNE5"/>
<keyword evidence="2" id="KW-0012">Acyltransferase</keyword>
<evidence type="ECO:0000313" key="5">
    <source>
        <dbReference type="EMBL" id="SFJ10848.1"/>
    </source>
</evidence>
<evidence type="ECO:0000256" key="3">
    <source>
        <dbReference type="ARBA" id="ARBA00038502"/>
    </source>
</evidence>
<evidence type="ECO:0000259" key="4">
    <source>
        <dbReference type="PROSITE" id="PS51186"/>
    </source>
</evidence>
<evidence type="ECO:0000256" key="2">
    <source>
        <dbReference type="ARBA" id="ARBA00023315"/>
    </source>
</evidence>
<dbReference type="InterPro" id="IPR000182">
    <property type="entry name" value="GNAT_dom"/>
</dbReference>
<dbReference type="PROSITE" id="PS51186">
    <property type="entry name" value="GNAT"/>
    <property type="match status" value="1"/>
</dbReference>
<sequence>MRSADEAFPVFSLSDCTLRCIRGDDIEQVYAGLSHPQVIAHYGVSYASLAATGAQMQWYEQLLSARMGIWWAVAGADDVLIGACGFNDWNHEHHSVEMGYWLLPEYWQRGLLQRGLPRIMRYAFEALNVHRIHVDIEPENIASCRLVEKLGFTHEGTLRDVECKNGRYLSLHQYSLLASDHAARALLAG</sequence>
<evidence type="ECO:0000256" key="1">
    <source>
        <dbReference type="ARBA" id="ARBA00022679"/>
    </source>
</evidence>